<gene>
    <name evidence="1" type="ORF">FEM41_04760</name>
</gene>
<dbReference type="RefSeq" id="WP_138094898.1">
    <property type="nucleotide sequence ID" value="NZ_CP040428.1"/>
</dbReference>
<evidence type="ECO:0008006" key="3">
    <source>
        <dbReference type="Google" id="ProtNLM"/>
    </source>
</evidence>
<name>A0A4P8YEM4_9ENTR</name>
<protein>
    <recommendedName>
        <fullName evidence="3">Virulence factor</fullName>
    </recommendedName>
</protein>
<reference evidence="1 2" key="1">
    <citation type="submission" date="2019-05" db="EMBL/GenBank/DDBJ databases">
        <title>Complete genome sequence of Izhakiella calystegiae KSNA2, an endophyte isolated from beach morning glory (Calystegia soldanella).</title>
        <authorList>
            <person name="Jiang L."/>
            <person name="Jeong J.C."/>
            <person name="Kim C.Y."/>
            <person name="Kim D.H."/>
            <person name="Kim S.W."/>
            <person name="Lee j."/>
        </authorList>
    </citation>
    <scope>NUCLEOTIDE SEQUENCE [LARGE SCALE GENOMIC DNA]</scope>
    <source>
        <strain evidence="1 2">KSNA2</strain>
    </source>
</reference>
<proteinExistence type="predicted"/>
<dbReference type="KEGG" id="izh:FEM41_04760"/>
<evidence type="ECO:0000313" key="2">
    <source>
        <dbReference type="Proteomes" id="UP000302163"/>
    </source>
</evidence>
<organism evidence="1 2">
    <name type="scientific">Jejubacter calystegiae</name>
    <dbReference type="NCBI Taxonomy" id="2579935"/>
    <lineage>
        <taxon>Bacteria</taxon>
        <taxon>Pseudomonadati</taxon>
        <taxon>Pseudomonadota</taxon>
        <taxon>Gammaproteobacteria</taxon>
        <taxon>Enterobacterales</taxon>
        <taxon>Enterobacteriaceae</taxon>
        <taxon>Jejubacter</taxon>
    </lineage>
</organism>
<evidence type="ECO:0000313" key="1">
    <source>
        <dbReference type="EMBL" id="QCT19009.1"/>
    </source>
</evidence>
<accession>A0A4P8YEM4</accession>
<keyword evidence="2" id="KW-1185">Reference proteome</keyword>
<dbReference type="InterPro" id="IPR017030">
    <property type="entry name" value="Vir_effector_SfrC"/>
</dbReference>
<dbReference type="Proteomes" id="UP000302163">
    <property type="component" value="Chromosome"/>
</dbReference>
<dbReference type="EMBL" id="CP040428">
    <property type="protein sequence ID" value="QCT19009.1"/>
    <property type="molecule type" value="Genomic_DNA"/>
</dbReference>
<dbReference type="Pfam" id="PF10139">
    <property type="entry name" value="Virul_Fac"/>
    <property type="match status" value="2"/>
</dbReference>
<dbReference type="OrthoDB" id="1060501at2"/>
<sequence>MSASISLNTAVFSALFHWVTVNRQQSPLLDDVADGILLRLRQVRQQYLQAECATAALPTVGLYGHSARGKAHLRQLMVTEPEHAAFLSALAGADKQPQMAVRFGPAHWPEHPGFPLYLTLFNEGELAQIFLRHHMASGDGRPFEPAQMRERLDEARRSYDSGEATGIDAEQIVGLAAAYRQLTGIAEPGIWSQMAEALPLMSLAQRTRCLALLWGDNHALTRRWQGVTSALQQLGNARYVLAPEQLLLDRYRQPVMEFLAPEESTGEAASIGVRPLVGGELAEPIAVPCSQLSLLCAELASGAGSVEDLPALNVLDIPGFQRDTGRNLGLSKRNFLSEFYRQNGEPDLLLVCQSVQERKDNREVASLLIDWLPATADTPRLAWAITPFDTRFDAVPGAESIDSAVQSLLDSARYPWGVCQVITDNDARRLVRWLGDNLGDDRRTAQIQRRQRELETEVSELFRRWLVDPATLGPASNLELEELVRVLQQQAAGHGALLNALLPARSALQRVWQQYPPSLESGTDLFDFSLDLFADDRRDVAAPEASRADFEHAVHRLWVNHLRQWAEKGSDGLNLSTPQRRTLCEILITTSYRLNLPGVFTRVLVGCERSALADSARVMSALSDFISWLGYAGLDASVRPASRWNPGHPIFSLGVRPRSSERLTKLEANPVHAATHYVYDWLVALWTRATENINYRHPQDVSPDACLMLRTLLQAQ</sequence>
<dbReference type="AlphaFoldDB" id="A0A4P8YEM4"/>